<accession>A0A381WQJ1</accession>
<dbReference type="NCBIfam" id="NF045579">
    <property type="entry name" value="rhamnoside_JR"/>
    <property type="match status" value="1"/>
</dbReference>
<dbReference type="InterPro" id="IPR051913">
    <property type="entry name" value="GH2_Domain-Containing"/>
</dbReference>
<dbReference type="EMBL" id="UINC01012498">
    <property type="protein sequence ID" value="SVA54551.1"/>
    <property type="molecule type" value="Genomic_DNA"/>
</dbReference>
<dbReference type="Pfam" id="PF02837">
    <property type="entry name" value="Glyco_hydro_2_N"/>
    <property type="match status" value="1"/>
</dbReference>
<dbReference type="AlphaFoldDB" id="A0A381WQJ1"/>
<sequence length="343" mass="38694">PQFPSMYVAARLMWDHTADVDALLDDCFEKFFGPAAQPMGQYVRLMDQALAKSEHCTGSSWDMPLHYPAALRKKARAYLNEGRKRASGEDAYGKRVKMITQTFDLLEAFIGMMESRAGHDFVKAKAELDRMDEVAEKLMTYEPVPMLSSGRFSTYVNYMRRFFRHCTEQGYERVTGGNEVVATAADEWQFQIDPSGIGEGIGLWRSEITGGNWQRIKTSSSSWSNQGFRYYKGLAWYRQNLVVPKKFKGKRIFFWCGGVDESAKVWINGKEVGISHGAAMYPFELDATDQLKPGNNVVVVCVANNRVNEIGTGGILAPVMLYAPKKGKEAKLENLRDLKPTFP</sequence>
<feature type="non-terminal residue" evidence="3">
    <location>
        <position position="1"/>
    </location>
</feature>
<gene>
    <name evidence="3" type="ORF">METZ01_LOCUS107405</name>
</gene>
<dbReference type="InterPro" id="IPR006104">
    <property type="entry name" value="Glyco_hydro_2_N"/>
</dbReference>
<organism evidence="3">
    <name type="scientific">marine metagenome</name>
    <dbReference type="NCBI Taxonomy" id="408172"/>
    <lineage>
        <taxon>unclassified sequences</taxon>
        <taxon>metagenomes</taxon>
        <taxon>ecological metagenomes</taxon>
    </lineage>
</organism>
<feature type="domain" description="Glycosyl hydrolases family 2 sugar binding" evidence="2">
    <location>
        <begin position="229"/>
        <end position="304"/>
    </location>
</feature>
<evidence type="ECO:0000313" key="3">
    <source>
        <dbReference type="EMBL" id="SVA54551.1"/>
    </source>
</evidence>
<evidence type="ECO:0000259" key="2">
    <source>
        <dbReference type="Pfam" id="PF02837"/>
    </source>
</evidence>
<evidence type="ECO:0000256" key="1">
    <source>
        <dbReference type="ARBA" id="ARBA00007401"/>
    </source>
</evidence>
<proteinExistence type="inferred from homology"/>
<dbReference type="GO" id="GO:0004553">
    <property type="term" value="F:hydrolase activity, hydrolyzing O-glycosyl compounds"/>
    <property type="evidence" value="ECO:0007669"/>
    <property type="project" value="InterPro"/>
</dbReference>
<dbReference type="PANTHER" id="PTHR42732:SF1">
    <property type="entry name" value="BETA-MANNOSIDASE"/>
    <property type="match status" value="1"/>
</dbReference>
<dbReference type="GO" id="GO:0005975">
    <property type="term" value="P:carbohydrate metabolic process"/>
    <property type="evidence" value="ECO:0007669"/>
    <property type="project" value="InterPro"/>
</dbReference>
<dbReference type="InterPro" id="IPR008979">
    <property type="entry name" value="Galactose-bd-like_sf"/>
</dbReference>
<protein>
    <recommendedName>
        <fullName evidence="2">Glycosyl hydrolases family 2 sugar binding domain-containing protein</fullName>
    </recommendedName>
</protein>
<dbReference type="Gene3D" id="2.60.120.260">
    <property type="entry name" value="Galactose-binding domain-like"/>
    <property type="match status" value="1"/>
</dbReference>
<dbReference type="PANTHER" id="PTHR42732">
    <property type="entry name" value="BETA-GALACTOSIDASE"/>
    <property type="match status" value="1"/>
</dbReference>
<reference evidence="3" key="1">
    <citation type="submission" date="2018-05" db="EMBL/GenBank/DDBJ databases">
        <authorList>
            <person name="Lanie J.A."/>
            <person name="Ng W.-L."/>
            <person name="Kazmierczak K.M."/>
            <person name="Andrzejewski T.M."/>
            <person name="Davidsen T.M."/>
            <person name="Wayne K.J."/>
            <person name="Tettelin H."/>
            <person name="Glass J.I."/>
            <person name="Rusch D."/>
            <person name="Podicherti R."/>
            <person name="Tsui H.-C.T."/>
            <person name="Winkler M.E."/>
        </authorList>
    </citation>
    <scope>NUCLEOTIDE SEQUENCE</scope>
</reference>
<comment type="similarity">
    <text evidence="1">Belongs to the glycosyl hydrolase 2 family.</text>
</comment>
<name>A0A381WQJ1_9ZZZZ</name>
<dbReference type="SUPFAM" id="SSF49785">
    <property type="entry name" value="Galactose-binding domain-like"/>
    <property type="match status" value="1"/>
</dbReference>